<name>A0A0G4GTE3_9ALVE</name>
<feature type="region of interest" description="Disordered" evidence="2">
    <location>
        <begin position="938"/>
        <end position="959"/>
    </location>
</feature>
<feature type="compositionally biased region" description="Basic and acidic residues" evidence="2">
    <location>
        <begin position="727"/>
        <end position="741"/>
    </location>
</feature>
<feature type="coiled-coil region" evidence="1">
    <location>
        <begin position="1008"/>
        <end position="1035"/>
    </location>
</feature>
<feature type="compositionally biased region" description="Low complexity" evidence="2">
    <location>
        <begin position="1072"/>
        <end position="1108"/>
    </location>
</feature>
<dbReference type="EMBL" id="CDMZ01001535">
    <property type="protein sequence ID" value="CEM34036.1"/>
    <property type="molecule type" value="Genomic_DNA"/>
</dbReference>
<dbReference type="VEuPathDB" id="CryptoDB:Cvel_5180"/>
<evidence type="ECO:0000313" key="3">
    <source>
        <dbReference type="EMBL" id="CEM34036.1"/>
    </source>
</evidence>
<evidence type="ECO:0000256" key="1">
    <source>
        <dbReference type="SAM" id="Coils"/>
    </source>
</evidence>
<reference evidence="3" key="1">
    <citation type="submission" date="2014-11" db="EMBL/GenBank/DDBJ databases">
        <authorList>
            <person name="Otto D Thomas"/>
            <person name="Naeem Raeece"/>
        </authorList>
    </citation>
    <scope>NUCLEOTIDE SEQUENCE</scope>
</reference>
<feature type="compositionally biased region" description="Basic and acidic residues" evidence="2">
    <location>
        <begin position="869"/>
        <end position="882"/>
    </location>
</feature>
<dbReference type="AlphaFoldDB" id="A0A0G4GTE3"/>
<evidence type="ECO:0000256" key="2">
    <source>
        <dbReference type="SAM" id="MobiDB-lite"/>
    </source>
</evidence>
<proteinExistence type="predicted"/>
<feature type="compositionally biased region" description="Basic and acidic residues" evidence="2">
    <location>
        <begin position="1133"/>
        <end position="1143"/>
    </location>
</feature>
<sequence length="1174" mass="130719">MAANGNKGRDGSLGLAGMQGKAKRGKTAPSSRNFEEEMDAIQHTRIERKNVFDYFYSEPLFLKHHFLPFLGAPGIFLRLINMRMAAAYSEKTTSLSWALHNRETFLWANFDSILAKGIRKKTLDLAATPLTVLYFCSRFGLLPMIQFLFEHWGERKALDVDKWLGLVPKETADAAWRRWTHIVPGNNTGVVPLYQAYPLPDPKLLLVSAALEEGRVDLLNWLRRQFQEDPEYRREFGRASPLQQLFIHAAFDSATNGCLRAAYLGDPSTSLRSLRWLHSGLGVPLPDAVPSDIVGFWECTSLCLHSPYVSVFTGKTYTEEGVDLLLRYLVKVGALSREEALEVFARTGCLSGLKRELTFLRRNRSRDLERMWRRATETAVLHRQLPLLEWMWEEPDLPCIGENAVLPLVPEGGGEDEDEDIDGPDAEDDSVEAQAERNGTGMLKSALDCIDGEGVKMASWVLRQQNPSLRVSPQLYSHAAILGAEELEVVRKAVGTGDSVAGGASEGGSAYKPPREALLESIRSSNLSSFRWLCTAHPARPDVTPLNGGAERRVILPALPPLRVTENIRKLSARSLWVQPALRVKAALKAALDSDQPVKMLREVVKAVLEDATELEQDNRRVSSAAAAAQSSESREETGVSAASLAASLEPSSLKWWIVPMEDFQGQILGGLMRRVRAYGGFWDLDDEHPEEGGGGDGDVSGVERVERGEGKRQQKPKSIPQAAAAKVEKRERGRPRRPDAYSEGGVFGPALEETWNSEWSCVPDKHDLELVGIFKTLEETCFFHSLFTQSFLSTLAGAGFWHSFLHMHNQMKRRERKRRELFLAPEEMEAAIAQLEKSQQKIRETRELARSRVATMREHGRRQRERQKKIEEKKSEREREKMRKRNKERAAESTDSSLQLAFASSASSAVHVQEREMPQSLSSLESLQAAELPALACRMEGPPPGPETKEGEEEDEKEVEKEMELLTLGEHDANTYFQKFMNAMRVLLFLLSPSREYLEPLRKKPRTEALRTRLQSLENRLNTLRREIVQECRVELAAASAAAAARDGGGARGGGRKKRKTAPPKSPQQMAAADSETAQASSASSVQAQTVSSSSSVSRRTSASETADANGGDLGRGGESVEKSSEMSGGRKARESEGIRLPDWEAQQLTRAEQKRAAIGRATALLGKYCFWK</sequence>
<feature type="compositionally biased region" description="Basic and acidic residues" evidence="2">
    <location>
        <begin position="702"/>
        <end position="713"/>
    </location>
</feature>
<gene>
    <name evidence="3" type="ORF">Cvel_5180</name>
</gene>
<feature type="region of interest" description="Disordered" evidence="2">
    <location>
        <begin position="1044"/>
        <end position="1143"/>
    </location>
</feature>
<feature type="region of interest" description="Disordered" evidence="2">
    <location>
        <begin position="686"/>
        <end position="744"/>
    </location>
</feature>
<keyword evidence="1" id="KW-0175">Coiled coil</keyword>
<feature type="compositionally biased region" description="Acidic residues" evidence="2">
    <location>
        <begin position="413"/>
        <end position="429"/>
    </location>
</feature>
<protein>
    <submittedName>
        <fullName evidence="3">Uncharacterized protein</fullName>
    </submittedName>
</protein>
<feature type="region of interest" description="Disordered" evidence="2">
    <location>
        <begin position="409"/>
        <end position="429"/>
    </location>
</feature>
<feature type="region of interest" description="Disordered" evidence="2">
    <location>
        <begin position="854"/>
        <end position="900"/>
    </location>
</feature>
<feature type="region of interest" description="Disordered" evidence="2">
    <location>
        <begin position="1"/>
        <end position="34"/>
    </location>
</feature>
<accession>A0A0G4GTE3</accession>
<organism evidence="3">
    <name type="scientific">Chromera velia CCMP2878</name>
    <dbReference type="NCBI Taxonomy" id="1169474"/>
    <lineage>
        <taxon>Eukaryota</taxon>
        <taxon>Sar</taxon>
        <taxon>Alveolata</taxon>
        <taxon>Colpodellida</taxon>
        <taxon>Chromeraceae</taxon>
        <taxon>Chromera</taxon>
    </lineage>
</organism>